<dbReference type="EMBL" id="BTGU01000499">
    <property type="protein sequence ID" value="GMN67782.1"/>
    <property type="molecule type" value="Genomic_DNA"/>
</dbReference>
<keyword evidence="3" id="KW-1185">Reference proteome</keyword>
<dbReference type="Proteomes" id="UP001187192">
    <property type="component" value="Unassembled WGS sequence"/>
</dbReference>
<feature type="compositionally biased region" description="Polar residues" evidence="1">
    <location>
        <begin position="107"/>
        <end position="120"/>
    </location>
</feature>
<gene>
    <name evidence="2" type="ORF">TIFTF001_036845</name>
</gene>
<feature type="compositionally biased region" description="Basic and acidic residues" evidence="1">
    <location>
        <begin position="29"/>
        <end position="46"/>
    </location>
</feature>
<evidence type="ECO:0000313" key="2">
    <source>
        <dbReference type="EMBL" id="GMN67782.1"/>
    </source>
</evidence>
<proteinExistence type="predicted"/>
<dbReference type="AlphaFoldDB" id="A0AA88E463"/>
<feature type="region of interest" description="Disordered" evidence="1">
    <location>
        <begin position="1"/>
        <end position="120"/>
    </location>
</feature>
<protein>
    <submittedName>
        <fullName evidence="2">Uncharacterized protein</fullName>
    </submittedName>
</protein>
<sequence length="120" mass="13421">MGKSFPARGGCNQCRRRRRDPESPNPCEIAKENHERLTKLRSDHLSRKSQSNLHSAKSRSNIDGDPSTTQFQLTTTRRSFRRRFDANVMATSGVGAHEREAEKSSVVGESSRSGDSNCDL</sequence>
<accession>A0AA88E463</accession>
<organism evidence="2 3">
    <name type="scientific">Ficus carica</name>
    <name type="common">Common fig</name>
    <dbReference type="NCBI Taxonomy" id="3494"/>
    <lineage>
        <taxon>Eukaryota</taxon>
        <taxon>Viridiplantae</taxon>
        <taxon>Streptophyta</taxon>
        <taxon>Embryophyta</taxon>
        <taxon>Tracheophyta</taxon>
        <taxon>Spermatophyta</taxon>
        <taxon>Magnoliopsida</taxon>
        <taxon>eudicotyledons</taxon>
        <taxon>Gunneridae</taxon>
        <taxon>Pentapetalae</taxon>
        <taxon>rosids</taxon>
        <taxon>fabids</taxon>
        <taxon>Rosales</taxon>
        <taxon>Moraceae</taxon>
        <taxon>Ficeae</taxon>
        <taxon>Ficus</taxon>
    </lineage>
</organism>
<name>A0AA88E463_FICCA</name>
<evidence type="ECO:0000313" key="3">
    <source>
        <dbReference type="Proteomes" id="UP001187192"/>
    </source>
</evidence>
<evidence type="ECO:0000256" key="1">
    <source>
        <dbReference type="SAM" id="MobiDB-lite"/>
    </source>
</evidence>
<reference evidence="2" key="1">
    <citation type="submission" date="2023-07" db="EMBL/GenBank/DDBJ databases">
        <title>draft genome sequence of fig (Ficus carica).</title>
        <authorList>
            <person name="Takahashi T."/>
            <person name="Nishimura K."/>
        </authorList>
    </citation>
    <scope>NUCLEOTIDE SEQUENCE</scope>
</reference>
<feature type="compositionally biased region" description="Polar residues" evidence="1">
    <location>
        <begin position="48"/>
        <end position="61"/>
    </location>
</feature>
<comment type="caution">
    <text evidence="2">The sequence shown here is derived from an EMBL/GenBank/DDBJ whole genome shotgun (WGS) entry which is preliminary data.</text>
</comment>
<feature type="compositionally biased region" description="Low complexity" evidence="1">
    <location>
        <begin position="67"/>
        <end position="77"/>
    </location>
</feature>